<keyword evidence="4" id="KW-1185">Reference proteome</keyword>
<dbReference type="PANTHER" id="PTHR43092:SF2">
    <property type="entry name" value="HERCYNYLCYSTEINE SULFOXIDE LYASE"/>
    <property type="match status" value="1"/>
</dbReference>
<dbReference type="Proteomes" id="UP000193144">
    <property type="component" value="Unassembled WGS sequence"/>
</dbReference>
<proteinExistence type="predicted"/>
<organism evidence="3 4">
    <name type="scientific">Clohesyomyces aquaticus</name>
    <dbReference type="NCBI Taxonomy" id="1231657"/>
    <lineage>
        <taxon>Eukaryota</taxon>
        <taxon>Fungi</taxon>
        <taxon>Dikarya</taxon>
        <taxon>Ascomycota</taxon>
        <taxon>Pezizomycotina</taxon>
        <taxon>Dothideomycetes</taxon>
        <taxon>Pleosporomycetidae</taxon>
        <taxon>Pleosporales</taxon>
        <taxon>Lindgomycetaceae</taxon>
        <taxon>Clohesyomyces</taxon>
    </lineage>
</organism>
<sequence>MRGFQDQAEARPDEFIRYTYPKLLDESRAAISKVLHAPVETLVFVPNATTGVNTVLRNLIFKPGEQILYFATIYGACEKSVTYITETTPAEAVKINYTYPVEDDWLVAEFKRTVAAEKSKGNSVKIAIFDTVVSLPGVRMPFERLTEACRELGVLSCVDAAHGVGHIELDLGKLDPDFLVSNCHKWLFAPRGCAIFYVPFRNQPLLRSTLPTSHGFVPRPKPGVTYHNPFPASSKSPFILNFEFVGTIDNAPYLCIPAAIRYRASIGGEQKILSYCHDLAASAATRVAEILGTEVLQNETGTLTKCCLSNVRLPLALTSVERVAVEGGVEKGNVGSFVRDWMSKVLIDDYDTFMALFFYGGGWWVRLSAQVYLDMGDFEWAGERLKELCGRVEKGEYLQVKSKL</sequence>
<dbReference type="AlphaFoldDB" id="A0A1Y2A7J9"/>
<reference evidence="3 4" key="1">
    <citation type="submission" date="2016-07" db="EMBL/GenBank/DDBJ databases">
        <title>Pervasive Adenine N6-methylation of Active Genes in Fungi.</title>
        <authorList>
            <consortium name="DOE Joint Genome Institute"/>
            <person name="Mondo S.J."/>
            <person name="Dannebaum R.O."/>
            <person name="Kuo R.C."/>
            <person name="Labutti K."/>
            <person name="Haridas S."/>
            <person name="Kuo A."/>
            <person name="Salamov A."/>
            <person name="Ahrendt S.R."/>
            <person name="Lipzen A."/>
            <person name="Sullivan W."/>
            <person name="Andreopoulos W.B."/>
            <person name="Clum A."/>
            <person name="Lindquist E."/>
            <person name="Daum C."/>
            <person name="Ramamoorthy G.K."/>
            <person name="Gryganskyi A."/>
            <person name="Culley D."/>
            <person name="Magnuson J.K."/>
            <person name="James T.Y."/>
            <person name="O'Malley M.A."/>
            <person name="Stajich J.E."/>
            <person name="Spatafora J.W."/>
            <person name="Visel A."/>
            <person name="Grigoriev I.V."/>
        </authorList>
    </citation>
    <scope>NUCLEOTIDE SEQUENCE [LARGE SCALE GENOMIC DNA]</scope>
    <source>
        <strain evidence="3 4">CBS 115471</strain>
    </source>
</reference>
<dbReference type="InterPro" id="IPR015424">
    <property type="entry name" value="PyrdxlP-dep_Trfase"/>
</dbReference>
<dbReference type="OrthoDB" id="5978656at2759"/>
<evidence type="ECO:0000313" key="3">
    <source>
        <dbReference type="EMBL" id="ORY18512.1"/>
    </source>
</evidence>
<dbReference type="SUPFAM" id="SSF53383">
    <property type="entry name" value="PLP-dependent transferases"/>
    <property type="match status" value="1"/>
</dbReference>
<dbReference type="Gene3D" id="3.40.640.10">
    <property type="entry name" value="Type I PLP-dependent aspartate aminotransferase-like (Major domain)"/>
    <property type="match status" value="1"/>
</dbReference>
<evidence type="ECO:0000313" key="4">
    <source>
        <dbReference type="Proteomes" id="UP000193144"/>
    </source>
</evidence>
<evidence type="ECO:0000259" key="2">
    <source>
        <dbReference type="Pfam" id="PF00266"/>
    </source>
</evidence>
<keyword evidence="3" id="KW-0808">Transferase</keyword>
<keyword evidence="1" id="KW-0663">Pyridoxal phosphate</keyword>
<name>A0A1Y2A7J9_9PLEO</name>
<dbReference type="STRING" id="1231657.A0A1Y2A7J9"/>
<dbReference type="InterPro" id="IPR015421">
    <property type="entry name" value="PyrdxlP-dep_Trfase_major"/>
</dbReference>
<dbReference type="Pfam" id="PF00266">
    <property type="entry name" value="Aminotran_5"/>
    <property type="match status" value="1"/>
</dbReference>
<dbReference type="GO" id="GO:0016740">
    <property type="term" value="F:transferase activity"/>
    <property type="evidence" value="ECO:0007669"/>
    <property type="project" value="UniProtKB-KW"/>
</dbReference>
<gene>
    <name evidence="3" type="ORF">BCR34DRAFT_319824</name>
</gene>
<accession>A0A1Y2A7J9</accession>
<dbReference type="InterPro" id="IPR000192">
    <property type="entry name" value="Aminotrans_V_dom"/>
</dbReference>
<protein>
    <submittedName>
        <fullName evidence="3">Pyridoxal phosphate-dependent transferase</fullName>
    </submittedName>
</protein>
<dbReference type="EMBL" id="MCFA01000006">
    <property type="protein sequence ID" value="ORY18512.1"/>
    <property type="molecule type" value="Genomic_DNA"/>
</dbReference>
<feature type="domain" description="Aminotransferase class V" evidence="2">
    <location>
        <begin position="23"/>
        <end position="310"/>
    </location>
</feature>
<dbReference type="PANTHER" id="PTHR43092">
    <property type="entry name" value="L-CYSTEINE DESULFHYDRASE"/>
    <property type="match status" value="1"/>
</dbReference>
<comment type="caution">
    <text evidence="3">The sequence shown here is derived from an EMBL/GenBank/DDBJ whole genome shotgun (WGS) entry which is preliminary data.</text>
</comment>
<evidence type="ECO:0000256" key="1">
    <source>
        <dbReference type="ARBA" id="ARBA00022898"/>
    </source>
</evidence>